<feature type="transmembrane region" description="Helical" evidence="9">
    <location>
        <begin position="77"/>
        <end position="98"/>
    </location>
</feature>
<dbReference type="NCBIfam" id="TIGR00964">
    <property type="entry name" value="secE_bact"/>
    <property type="match status" value="1"/>
</dbReference>
<evidence type="ECO:0000256" key="7">
    <source>
        <dbReference type="ARBA" id="ARBA00023010"/>
    </source>
</evidence>
<protein>
    <recommendedName>
        <fullName evidence="9">Protein translocase subunit SecE</fullName>
    </recommendedName>
</protein>
<evidence type="ECO:0000256" key="4">
    <source>
        <dbReference type="ARBA" id="ARBA00022692"/>
    </source>
</evidence>
<dbReference type="GO" id="GO:0009306">
    <property type="term" value="P:protein secretion"/>
    <property type="evidence" value="ECO:0007669"/>
    <property type="project" value="UniProtKB-UniRule"/>
</dbReference>
<comment type="subunit">
    <text evidence="9">Component of the Sec protein translocase complex. Heterotrimer consisting of SecY, SecE and SecG subunits. The heterotrimers can form oligomers, although 1 heterotrimer is thought to be able to translocate proteins. Interacts with the ribosome. Interacts with SecDF, and other proteins may be involved. Interacts with SecA.</text>
</comment>
<proteinExistence type="inferred from homology"/>
<evidence type="ECO:0000256" key="9">
    <source>
        <dbReference type="HAMAP-Rule" id="MF_00422"/>
    </source>
</evidence>
<name>A0A7K3NKT7_9BACT</name>
<comment type="caution">
    <text evidence="11">The sequence shown here is derived from an EMBL/GenBank/DDBJ whole genome shotgun (WGS) entry which is preliminary data.</text>
</comment>
<keyword evidence="5 9" id="KW-0653">Protein transport</keyword>
<sequence>MVTKKTETDETAHKPAPAKADQAKGGKASAKAKPAGAKGEQGATGSPLKGKIEQSREFFEQAKAELKKVTWPTRKETVSTGIAVLILVLVMSIFLGLVDLGLARLVEFILA</sequence>
<gene>
    <name evidence="9 11" type="primary">secE</name>
    <name evidence="11" type="ORF">G3N56_08555</name>
</gene>
<dbReference type="HAMAP" id="MF_00422">
    <property type="entry name" value="SecE"/>
    <property type="match status" value="1"/>
</dbReference>
<feature type="compositionally biased region" description="Basic and acidic residues" evidence="10">
    <location>
        <begin position="1"/>
        <end position="13"/>
    </location>
</feature>
<keyword evidence="8 9" id="KW-0472">Membrane</keyword>
<dbReference type="Gene3D" id="1.20.5.1030">
    <property type="entry name" value="Preprotein translocase secy subunit"/>
    <property type="match status" value="1"/>
</dbReference>
<accession>A0A7K3NKT7</accession>
<feature type="compositionally biased region" description="Low complexity" evidence="10">
    <location>
        <begin position="14"/>
        <end position="43"/>
    </location>
</feature>
<evidence type="ECO:0000256" key="1">
    <source>
        <dbReference type="ARBA" id="ARBA00004370"/>
    </source>
</evidence>
<dbReference type="Pfam" id="PF00584">
    <property type="entry name" value="SecE"/>
    <property type="match status" value="1"/>
</dbReference>
<dbReference type="InterPro" id="IPR038379">
    <property type="entry name" value="SecE_sf"/>
</dbReference>
<evidence type="ECO:0000256" key="10">
    <source>
        <dbReference type="SAM" id="MobiDB-lite"/>
    </source>
</evidence>
<dbReference type="PROSITE" id="PS01067">
    <property type="entry name" value="SECE_SEC61G"/>
    <property type="match status" value="1"/>
</dbReference>
<evidence type="ECO:0000313" key="12">
    <source>
        <dbReference type="Proteomes" id="UP000469724"/>
    </source>
</evidence>
<evidence type="ECO:0000256" key="2">
    <source>
        <dbReference type="ARBA" id="ARBA00022448"/>
    </source>
</evidence>
<dbReference type="GO" id="GO:0006605">
    <property type="term" value="P:protein targeting"/>
    <property type="evidence" value="ECO:0007669"/>
    <property type="project" value="UniProtKB-UniRule"/>
</dbReference>
<evidence type="ECO:0000256" key="6">
    <source>
        <dbReference type="ARBA" id="ARBA00022989"/>
    </source>
</evidence>
<organism evidence="11 12">
    <name type="scientific">Desulfolutivibrio sulfodismutans</name>
    <dbReference type="NCBI Taxonomy" id="63561"/>
    <lineage>
        <taxon>Bacteria</taxon>
        <taxon>Pseudomonadati</taxon>
        <taxon>Thermodesulfobacteriota</taxon>
        <taxon>Desulfovibrionia</taxon>
        <taxon>Desulfovibrionales</taxon>
        <taxon>Desulfovibrionaceae</taxon>
        <taxon>Desulfolutivibrio</taxon>
    </lineage>
</organism>
<dbReference type="AlphaFoldDB" id="A0A7K3NKT7"/>
<keyword evidence="7 9" id="KW-0811">Translocation</keyword>
<comment type="function">
    <text evidence="9">Essential subunit of the Sec protein translocation channel SecYEG. Clamps together the 2 halves of SecY. May contact the channel plug during translocation.</text>
</comment>
<dbReference type="PANTHER" id="PTHR33910:SF1">
    <property type="entry name" value="PROTEIN TRANSLOCASE SUBUNIT SECE"/>
    <property type="match status" value="1"/>
</dbReference>
<dbReference type="GO" id="GO:0005886">
    <property type="term" value="C:plasma membrane"/>
    <property type="evidence" value="ECO:0007669"/>
    <property type="project" value="UniProtKB-SubCell"/>
</dbReference>
<evidence type="ECO:0000256" key="3">
    <source>
        <dbReference type="ARBA" id="ARBA00022475"/>
    </source>
</evidence>
<dbReference type="InterPro" id="IPR001901">
    <property type="entry name" value="Translocase_SecE/Sec61-g"/>
</dbReference>
<evidence type="ECO:0000313" key="11">
    <source>
        <dbReference type="EMBL" id="NDY56792.1"/>
    </source>
</evidence>
<comment type="subcellular location">
    <subcellularLocation>
        <location evidence="9">Cell membrane</location>
        <topology evidence="9">Single-pass membrane protein</topology>
    </subcellularLocation>
    <subcellularLocation>
        <location evidence="1">Membrane</location>
    </subcellularLocation>
</comment>
<reference evidence="11 12" key="1">
    <citation type="submission" date="2020-02" db="EMBL/GenBank/DDBJ databases">
        <title>Comparative genomics of sulfur disproportionating microorganisms.</title>
        <authorList>
            <person name="Ward L.M."/>
            <person name="Bertran E."/>
            <person name="Johnston D.T."/>
        </authorList>
    </citation>
    <scope>NUCLEOTIDE SEQUENCE [LARGE SCALE GENOMIC DNA]</scope>
    <source>
        <strain evidence="11 12">DSM 3696</strain>
    </source>
</reference>
<dbReference type="Proteomes" id="UP000469724">
    <property type="component" value="Unassembled WGS sequence"/>
</dbReference>
<dbReference type="RefSeq" id="WP_163301841.1">
    <property type="nucleotide sequence ID" value="NZ_JAAGRQ010000028.1"/>
</dbReference>
<keyword evidence="4 9" id="KW-0812">Transmembrane</keyword>
<dbReference type="GO" id="GO:0008320">
    <property type="term" value="F:protein transmembrane transporter activity"/>
    <property type="evidence" value="ECO:0007669"/>
    <property type="project" value="UniProtKB-UniRule"/>
</dbReference>
<dbReference type="EMBL" id="JAAGRQ010000028">
    <property type="protein sequence ID" value="NDY56792.1"/>
    <property type="molecule type" value="Genomic_DNA"/>
</dbReference>
<dbReference type="InterPro" id="IPR005807">
    <property type="entry name" value="SecE_bac"/>
</dbReference>
<dbReference type="GO" id="GO:0043952">
    <property type="term" value="P:protein transport by the Sec complex"/>
    <property type="evidence" value="ECO:0007669"/>
    <property type="project" value="UniProtKB-UniRule"/>
</dbReference>
<comment type="similarity">
    <text evidence="9">Belongs to the SecE/SEC61-gamma family.</text>
</comment>
<keyword evidence="2 9" id="KW-0813">Transport</keyword>
<keyword evidence="6 9" id="KW-1133">Transmembrane helix</keyword>
<keyword evidence="12" id="KW-1185">Reference proteome</keyword>
<evidence type="ECO:0000256" key="5">
    <source>
        <dbReference type="ARBA" id="ARBA00022927"/>
    </source>
</evidence>
<evidence type="ECO:0000256" key="8">
    <source>
        <dbReference type="ARBA" id="ARBA00023136"/>
    </source>
</evidence>
<keyword evidence="3 9" id="KW-1003">Cell membrane</keyword>
<feature type="region of interest" description="Disordered" evidence="10">
    <location>
        <begin position="1"/>
        <end position="50"/>
    </location>
</feature>
<dbReference type="PANTHER" id="PTHR33910">
    <property type="entry name" value="PROTEIN TRANSLOCASE SUBUNIT SECE"/>
    <property type="match status" value="1"/>
</dbReference>
<dbReference type="GO" id="GO:0065002">
    <property type="term" value="P:intracellular protein transmembrane transport"/>
    <property type="evidence" value="ECO:0007669"/>
    <property type="project" value="UniProtKB-UniRule"/>
</dbReference>